<feature type="transmembrane region" description="Helical" evidence="1">
    <location>
        <begin position="413"/>
        <end position="431"/>
    </location>
</feature>
<dbReference type="PANTHER" id="PTHR30092:SF0">
    <property type="entry name" value="INNER MEMBRANE PROTEIN CRED"/>
    <property type="match status" value="1"/>
</dbReference>
<evidence type="ECO:0000313" key="3">
    <source>
        <dbReference type="Proteomes" id="UP000236220"/>
    </source>
</evidence>
<dbReference type="AlphaFoldDB" id="A0A2K1Q409"/>
<proteinExistence type="predicted"/>
<dbReference type="GO" id="GO:0005886">
    <property type="term" value="C:plasma membrane"/>
    <property type="evidence" value="ECO:0007669"/>
    <property type="project" value="TreeGrafter"/>
</dbReference>
<organism evidence="2 3">
    <name type="scientific">Solilutibacter silvestris</name>
    <dbReference type="NCBI Taxonomy" id="1645665"/>
    <lineage>
        <taxon>Bacteria</taxon>
        <taxon>Pseudomonadati</taxon>
        <taxon>Pseudomonadota</taxon>
        <taxon>Gammaproteobacteria</taxon>
        <taxon>Lysobacterales</taxon>
        <taxon>Lysobacteraceae</taxon>
        <taxon>Solilutibacter</taxon>
    </lineage>
</organism>
<evidence type="ECO:0000256" key="1">
    <source>
        <dbReference type="SAM" id="Phobius"/>
    </source>
</evidence>
<dbReference type="InterPro" id="IPR010364">
    <property type="entry name" value="Uncharacterised_IM_CreD"/>
</dbReference>
<accession>A0A2K1Q409</accession>
<keyword evidence="1" id="KW-0472">Membrane</keyword>
<dbReference type="OrthoDB" id="9791851at2"/>
<gene>
    <name evidence="2" type="ORF">Lysil_1415</name>
</gene>
<feature type="transmembrane region" description="Helical" evidence="1">
    <location>
        <begin position="306"/>
        <end position="324"/>
    </location>
</feature>
<dbReference type="PANTHER" id="PTHR30092">
    <property type="entry name" value="INNER MEMBRANE PROTEIN CRED"/>
    <property type="match status" value="1"/>
</dbReference>
<dbReference type="RefSeq" id="WP_103074812.1">
    <property type="nucleotide sequence ID" value="NZ_NPZB01000001.1"/>
</dbReference>
<protein>
    <submittedName>
        <fullName evidence="2">Inner membrane protein involved in colicin E2 resistance</fullName>
    </submittedName>
</protein>
<feature type="transmembrane region" description="Helical" evidence="1">
    <location>
        <begin position="390"/>
        <end position="407"/>
    </location>
</feature>
<reference evidence="2 3" key="1">
    <citation type="submission" date="2017-08" db="EMBL/GenBank/DDBJ databases">
        <title>Lysobacter sylvestris genome.</title>
        <authorList>
            <person name="Zhang D.-C."/>
            <person name="Albuquerque L."/>
            <person name="Franca L."/>
            <person name="Froufe H.J.C."/>
            <person name="Barroso C."/>
            <person name="Egas C."/>
            <person name="Da Costa M."/>
            <person name="Margesin R."/>
        </authorList>
    </citation>
    <scope>NUCLEOTIDE SEQUENCE [LARGE SCALE GENOMIC DNA]</scope>
    <source>
        <strain evidence="2 3">AM20-91</strain>
    </source>
</reference>
<dbReference type="Pfam" id="PF06123">
    <property type="entry name" value="CreD"/>
    <property type="match status" value="1"/>
</dbReference>
<dbReference type="PIRSF" id="PIRSF004548">
    <property type="entry name" value="CreD"/>
    <property type="match status" value="1"/>
</dbReference>
<keyword evidence="3" id="KW-1185">Reference proteome</keyword>
<name>A0A2K1Q409_9GAMM</name>
<evidence type="ECO:0000313" key="2">
    <source>
        <dbReference type="EMBL" id="PNS09786.1"/>
    </source>
</evidence>
<dbReference type="EMBL" id="NPZB01000001">
    <property type="protein sequence ID" value="PNS09786.1"/>
    <property type="molecule type" value="Genomic_DNA"/>
</dbReference>
<feature type="transmembrane region" description="Helical" evidence="1">
    <location>
        <begin position="361"/>
        <end position="383"/>
    </location>
</feature>
<keyword evidence="1" id="KW-0812">Transmembrane</keyword>
<keyword evidence="1" id="KW-1133">Transmembrane helix</keyword>
<comment type="caution">
    <text evidence="2">The sequence shown here is derived from an EMBL/GenBank/DDBJ whole genome shotgun (WGS) entry which is preliminary data.</text>
</comment>
<feature type="transmembrane region" description="Helical" evidence="1">
    <location>
        <begin position="336"/>
        <end position="355"/>
    </location>
</feature>
<dbReference type="NCBIfam" id="NF008712">
    <property type="entry name" value="PRK11715.1-1"/>
    <property type="match status" value="1"/>
</dbReference>
<sequence>MHLFFKAAIVFVLTLAIVIPLTLIHGIVRDRQSYRAQAVADVAQNVGGVQTFAGPVLVVPYVETRTIVSDEEGKPIGKVERTPGRWVFYPEDLRISGNLPTDVRTRGIHVVPVYQWDGDVAASFEATIPDNDPGTRRDIGEPWLSWEFSDPRGLQGTPALTVNGAALKLQPGAGFREGNGMHVRLQTPTAGTAIKLQTQLAIHLAGTQTFSFLPIGRDNRIDLSSDWAAPKFVGASPRREASGKGFIAHWRVSSLAANSRSGFPGERAISQRGALPEAATVEQELPGRISIGLVDPVNAYSSIDRAIKYGLLFVAVTFAGFFLIEFLKRVPIHPIQYGLVGLAIAIFFLLLLSLSEHFTFGVSYLAAAAACIGLIGFYLVAVLRGLWRGLAFTGLLTTLYGVLYGVLISEDNALVLGSGLLFLLLAAIMVATRRVDWYAISASRGRRAPQASGNDGAML</sequence>
<dbReference type="Proteomes" id="UP000236220">
    <property type="component" value="Unassembled WGS sequence"/>
</dbReference>